<dbReference type="UniPathway" id="UPA00138"/>
<dbReference type="FunFam" id="3.20.20.70:FF:000025">
    <property type="entry name" value="Triosephosphate isomerase"/>
    <property type="match status" value="1"/>
</dbReference>
<dbReference type="Gene3D" id="3.20.20.70">
    <property type="entry name" value="Aldolase class I"/>
    <property type="match status" value="1"/>
</dbReference>
<keyword evidence="10 11" id="KW-0413">Isomerase</keyword>
<evidence type="ECO:0000313" key="13">
    <source>
        <dbReference type="Proteomes" id="UP000054217"/>
    </source>
</evidence>
<dbReference type="GO" id="GO:0005829">
    <property type="term" value="C:cytosol"/>
    <property type="evidence" value="ECO:0007669"/>
    <property type="project" value="TreeGrafter"/>
</dbReference>
<gene>
    <name evidence="12" type="ORF">M404DRAFT_994487</name>
</gene>
<evidence type="ECO:0000256" key="9">
    <source>
        <dbReference type="ARBA" id="ARBA00023152"/>
    </source>
</evidence>
<comment type="pathway">
    <text evidence="3 11">Carbohydrate biosynthesis; gluconeogenesis.</text>
</comment>
<evidence type="ECO:0000256" key="4">
    <source>
        <dbReference type="ARBA" id="ARBA00007422"/>
    </source>
</evidence>
<dbReference type="InterPro" id="IPR020861">
    <property type="entry name" value="Triosephosphate_isomerase_AS"/>
</dbReference>
<reference evidence="13" key="2">
    <citation type="submission" date="2015-01" db="EMBL/GenBank/DDBJ databases">
        <title>Evolutionary Origins and Diversification of the Mycorrhizal Mutualists.</title>
        <authorList>
            <consortium name="DOE Joint Genome Institute"/>
            <consortium name="Mycorrhizal Genomics Consortium"/>
            <person name="Kohler A."/>
            <person name="Kuo A."/>
            <person name="Nagy L.G."/>
            <person name="Floudas D."/>
            <person name="Copeland A."/>
            <person name="Barry K.W."/>
            <person name="Cichocki N."/>
            <person name="Veneault-Fourrey C."/>
            <person name="LaButti K."/>
            <person name="Lindquist E.A."/>
            <person name="Lipzen A."/>
            <person name="Lundell T."/>
            <person name="Morin E."/>
            <person name="Murat C."/>
            <person name="Riley R."/>
            <person name="Ohm R."/>
            <person name="Sun H."/>
            <person name="Tunlid A."/>
            <person name="Henrissat B."/>
            <person name="Grigoriev I.V."/>
            <person name="Hibbett D.S."/>
            <person name="Martin F."/>
        </authorList>
    </citation>
    <scope>NUCLEOTIDE SEQUENCE [LARGE SCALE GENOMIC DNA]</scope>
    <source>
        <strain evidence="13">Marx 270</strain>
    </source>
</reference>
<dbReference type="InterPro" id="IPR022896">
    <property type="entry name" value="TrioseP_Isoase_bac/euk"/>
</dbReference>
<dbReference type="InterPro" id="IPR013785">
    <property type="entry name" value="Aldolase_TIM"/>
</dbReference>
<dbReference type="FunCoup" id="A0A0C3PRW9">
    <property type="interactions" value="536"/>
</dbReference>
<comment type="pathway">
    <text evidence="2 11">Carbohydrate degradation; glycolysis; D-glyceraldehyde 3-phosphate from glycerone phosphate: step 1/1.</text>
</comment>
<dbReference type="InterPro" id="IPR035990">
    <property type="entry name" value="TIM_sf"/>
</dbReference>
<comment type="subunit">
    <text evidence="5">Homodimer.</text>
</comment>
<dbReference type="PROSITE" id="PS51440">
    <property type="entry name" value="TIM_2"/>
    <property type="match status" value="1"/>
</dbReference>
<dbReference type="AlphaFoldDB" id="A0A0C3PRW9"/>
<evidence type="ECO:0000256" key="2">
    <source>
        <dbReference type="ARBA" id="ARBA00004680"/>
    </source>
</evidence>
<evidence type="ECO:0000256" key="1">
    <source>
        <dbReference type="ARBA" id="ARBA00000474"/>
    </source>
</evidence>
<comment type="similarity">
    <text evidence="4 11">Belongs to the triosephosphate isomerase family.</text>
</comment>
<evidence type="ECO:0000256" key="11">
    <source>
        <dbReference type="RuleBase" id="RU363013"/>
    </source>
</evidence>
<organism evidence="12 13">
    <name type="scientific">Pisolithus tinctorius Marx 270</name>
    <dbReference type="NCBI Taxonomy" id="870435"/>
    <lineage>
        <taxon>Eukaryota</taxon>
        <taxon>Fungi</taxon>
        <taxon>Dikarya</taxon>
        <taxon>Basidiomycota</taxon>
        <taxon>Agaricomycotina</taxon>
        <taxon>Agaricomycetes</taxon>
        <taxon>Agaricomycetidae</taxon>
        <taxon>Boletales</taxon>
        <taxon>Sclerodermatineae</taxon>
        <taxon>Pisolithaceae</taxon>
        <taxon>Pisolithus</taxon>
    </lineage>
</organism>
<accession>A0A0C3PRW9</accession>
<dbReference type="PANTHER" id="PTHR21139">
    <property type="entry name" value="TRIOSEPHOSPHATE ISOMERASE"/>
    <property type="match status" value="1"/>
</dbReference>
<dbReference type="PANTHER" id="PTHR21139:SF41">
    <property type="entry name" value="TRIOSEPHOSPHATE ISOMERASE"/>
    <property type="match status" value="1"/>
</dbReference>
<evidence type="ECO:0000313" key="12">
    <source>
        <dbReference type="EMBL" id="KIO11826.1"/>
    </source>
</evidence>
<proteinExistence type="inferred from homology"/>
<evidence type="ECO:0000256" key="6">
    <source>
        <dbReference type="ARBA" id="ARBA00011940"/>
    </source>
</evidence>
<name>A0A0C3PRW9_PISTI</name>
<dbReference type="UniPathway" id="UPA00109">
    <property type="reaction ID" value="UER00189"/>
</dbReference>
<dbReference type="GO" id="GO:0046166">
    <property type="term" value="P:glyceraldehyde-3-phosphate biosynthetic process"/>
    <property type="evidence" value="ECO:0007669"/>
    <property type="project" value="TreeGrafter"/>
</dbReference>
<dbReference type="GO" id="GO:0019563">
    <property type="term" value="P:glycerol catabolic process"/>
    <property type="evidence" value="ECO:0007669"/>
    <property type="project" value="TreeGrafter"/>
</dbReference>
<dbReference type="NCBIfam" id="TIGR00419">
    <property type="entry name" value="tim"/>
    <property type="match status" value="1"/>
</dbReference>
<keyword evidence="13" id="KW-1185">Reference proteome</keyword>
<evidence type="ECO:0000256" key="3">
    <source>
        <dbReference type="ARBA" id="ARBA00004742"/>
    </source>
</evidence>
<evidence type="ECO:0000256" key="8">
    <source>
        <dbReference type="ARBA" id="ARBA00022432"/>
    </source>
</evidence>
<dbReference type="GO" id="GO:0006096">
    <property type="term" value="P:glycolytic process"/>
    <property type="evidence" value="ECO:0007669"/>
    <property type="project" value="UniProtKB-UniPathway"/>
</dbReference>
<dbReference type="STRING" id="870435.A0A0C3PRW9"/>
<dbReference type="OrthoDB" id="6715177at2759"/>
<dbReference type="Proteomes" id="UP000054217">
    <property type="component" value="Unassembled WGS sequence"/>
</dbReference>
<dbReference type="SUPFAM" id="SSF51351">
    <property type="entry name" value="Triosephosphate isomerase (TIM)"/>
    <property type="match status" value="1"/>
</dbReference>
<dbReference type="PROSITE" id="PS00171">
    <property type="entry name" value="TIM_1"/>
    <property type="match status" value="1"/>
</dbReference>
<dbReference type="HOGENOM" id="CLU_024251_2_0_1"/>
<dbReference type="HAMAP" id="MF_00147_B">
    <property type="entry name" value="TIM_B"/>
    <property type="match status" value="1"/>
</dbReference>
<protein>
    <recommendedName>
        <fullName evidence="7 11">Triosephosphate isomerase</fullName>
        <ecNumber evidence="6 11">5.3.1.1</ecNumber>
    </recommendedName>
</protein>
<comment type="catalytic activity">
    <reaction evidence="1 11">
        <text>D-glyceraldehyde 3-phosphate = dihydroxyacetone phosphate</text>
        <dbReference type="Rhea" id="RHEA:18585"/>
        <dbReference type="ChEBI" id="CHEBI:57642"/>
        <dbReference type="ChEBI" id="CHEBI:59776"/>
        <dbReference type="EC" id="5.3.1.1"/>
    </reaction>
</comment>
<keyword evidence="8 11" id="KW-0312">Gluconeogenesis</keyword>
<dbReference type="GO" id="GO:0006094">
    <property type="term" value="P:gluconeogenesis"/>
    <property type="evidence" value="ECO:0007669"/>
    <property type="project" value="UniProtKB-UniPathway"/>
</dbReference>
<dbReference type="CDD" id="cd00311">
    <property type="entry name" value="TIM"/>
    <property type="match status" value="1"/>
</dbReference>
<evidence type="ECO:0000256" key="5">
    <source>
        <dbReference type="ARBA" id="ARBA00011738"/>
    </source>
</evidence>
<evidence type="ECO:0000256" key="7">
    <source>
        <dbReference type="ARBA" id="ARBA00019397"/>
    </source>
</evidence>
<dbReference type="EC" id="5.3.1.1" evidence="6 11"/>
<reference evidence="12 13" key="1">
    <citation type="submission" date="2014-04" db="EMBL/GenBank/DDBJ databases">
        <authorList>
            <consortium name="DOE Joint Genome Institute"/>
            <person name="Kuo A."/>
            <person name="Kohler A."/>
            <person name="Costa M.D."/>
            <person name="Nagy L.G."/>
            <person name="Floudas D."/>
            <person name="Copeland A."/>
            <person name="Barry K.W."/>
            <person name="Cichocki N."/>
            <person name="Veneault-Fourrey C."/>
            <person name="LaButti K."/>
            <person name="Lindquist E.A."/>
            <person name="Lipzen A."/>
            <person name="Lundell T."/>
            <person name="Morin E."/>
            <person name="Murat C."/>
            <person name="Sun H."/>
            <person name="Tunlid A."/>
            <person name="Henrissat B."/>
            <person name="Grigoriev I.V."/>
            <person name="Hibbett D.S."/>
            <person name="Martin F."/>
            <person name="Nordberg H.P."/>
            <person name="Cantor M.N."/>
            <person name="Hua S.X."/>
        </authorList>
    </citation>
    <scope>NUCLEOTIDE SEQUENCE [LARGE SCALE GENOMIC DNA]</scope>
    <source>
        <strain evidence="12 13">Marx 270</strain>
    </source>
</reference>
<dbReference type="GO" id="GO:0004807">
    <property type="term" value="F:triose-phosphate isomerase activity"/>
    <property type="evidence" value="ECO:0007669"/>
    <property type="project" value="UniProtKB-EC"/>
</dbReference>
<dbReference type="Pfam" id="PF00121">
    <property type="entry name" value="TIM"/>
    <property type="match status" value="1"/>
</dbReference>
<dbReference type="InParanoid" id="A0A0C3PRW9"/>
<evidence type="ECO:0000256" key="10">
    <source>
        <dbReference type="ARBA" id="ARBA00023235"/>
    </source>
</evidence>
<dbReference type="EMBL" id="KN831949">
    <property type="protein sequence ID" value="KIO11826.1"/>
    <property type="molecule type" value="Genomic_DNA"/>
</dbReference>
<keyword evidence="9 11" id="KW-0324">Glycolysis</keyword>
<sequence>MPRQFFVGGNFKMNPISRAQKKVIVNELNAADLDPNTEVVIAPPSLYLLPLKDIVRSDIKVSAQNCYCKTSGAYTGEISPVQLADAGVPYVIIGHSERRTLFHETSELVAQKTKAALDGSLSVILCVGETLQEREAEKTIQVVENQLRAVVTLLNESDWDRVVIAYEPVWAIGTGRVATAAQAQEVHAYIRQYLSTAVSPAVSENTRIIYGGSVTATNCKELSTQIDVDGFLVGGASLKPEFVDIINVKRN</sequence>
<dbReference type="InterPro" id="IPR000652">
    <property type="entry name" value="Triosephosphate_isomerase"/>
</dbReference>